<feature type="region of interest" description="Disordered" evidence="1">
    <location>
        <begin position="1"/>
        <end position="39"/>
    </location>
</feature>
<dbReference type="EMBL" id="ODYU01003700">
    <property type="protein sequence ID" value="SOQ42799.1"/>
    <property type="molecule type" value="Genomic_DNA"/>
</dbReference>
<organism evidence="2">
    <name type="scientific">Spodoptera frugiperda</name>
    <name type="common">Fall armyworm</name>
    <dbReference type="NCBI Taxonomy" id="7108"/>
    <lineage>
        <taxon>Eukaryota</taxon>
        <taxon>Metazoa</taxon>
        <taxon>Ecdysozoa</taxon>
        <taxon>Arthropoda</taxon>
        <taxon>Hexapoda</taxon>
        <taxon>Insecta</taxon>
        <taxon>Pterygota</taxon>
        <taxon>Neoptera</taxon>
        <taxon>Endopterygota</taxon>
        <taxon>Lepidoptera</taxon>
        <taxon>Glossata</taxon>
        <taxon>Ditrysia</taxon>
        <taxon>Noctuoidea</taxon>
        <taxon>Noctuidae</taxon>
        <taxon>Amphipyrinae</taxon>
        <taxon>Spodoptera</taxon>
    </lineage>
</organism>
<dbReference type="AlphaFoldDB" id="A0A2H1VPP0"/>
<feature type="compositionally biased region" description="Basic and acidic residues" evidence="1">
    <location>
        <begin position="1"/>
        <end position="10"/>
    </location>
</feature>
<proteinExistence type="predicted"/>
<accession>A0A2H1VPP0</accession>
<evidence type="ECO:0000313" key="2">
    <source>
        <dbReference type="EMBL" id="SOQ42799.1"/>
    </source>
</evidence>
<name>A0A2H1VPP0_SPOFR</name>
<sequence>MVLAGKRADGSPDGGRQADASPDGKRSSPPMDNRNTRGVTVRWPVLEKIPNTSRLVRIK</sequence>
<gene>
    <name evidence="2" type="ORF">SFRICE_009690</name>
</gene>
<reference evidence="2" key="1">
    <citation type="submission" date="2016-07" db="EMBL/GenBank/DDBJ databases">
        <authorList>
            <person name="Bretaudeau A."/>
        </authorList>
    </citation>
    <scope>NUCLEOTIDE SEQUENCE</scope>
    <source>
        <strain evidence="2">Rice</strain>
        <tissue evidence="2">Whole body</tissue>
    </source>
</reference>
<protein>
    <submittedName>
        <fullName evidence="2">SFRICE_009690</fullName>
    </submittedName>
</protein>
<evidence type="ECO:0000256" key="1">
    <source>
        <dbReference type="SAM" id="MobiDB-lite"/>
    </source>
</evidence>